<evidence type="ECO:0000313" key="5">
    <source>
        <dbReference type="EMBL" id="EYR61902.1"/>
    </source>
</evidence>
<dbReference type="PROSITE" id="PS50111">
    <property type="entry name" value="CHEMOTAXIS_TRANSDUC_2"/>
    <property type="match status" value="1"/>
</dbReference>
<dbReference type="InterPro" id="IPR004089">
    <property type="entry name" value="MCPsignal_dom"/>
</dbReference>
<dbReference type="OrthoDB" id="5179380at2"/>
<sequence>MTRSRRRVRELEAEVAQYRQAMTSLQQVLGSAAQGDLEARMPAAEGTGGDGGAVGQEVAAVRRTLNHLLDVVDAFVREAGASLEAASAGDHDRRLLLRGLPGSFRARARVINTARGAMRLSAEHVAATAAAQARLAADFEREVLAASSQVGEQARGMVGNTSALASSASEAVQRAEGARVAVERLESSAAVISDVVKLIAAVASQTRLLALNATIEAARAGTHGRGFAVVAQEVERLAEETRHATTKIEQQVATAQP</sequence>
<dbReference type="GO" id="GO:0007165">
    <property type="term" value="P:signal transduction"/>
    <property type="evidence" value="ECO:0007669"/>
    <property type="project" value="UniProtKB-KW"/>
</dbReference>
<feature type="coiled-coil region" evidence="3">
    <location>
        <begin position="1"/>
        <end position="28"/>
    </location>
</feature>
<comment type="caution">
    <text evidence="5">The sequence shown here is derived from an EMBL/GenBank/DDBJ whole genome shotgun (WGS) entry which is preliminary data.</text>
</comment>
<dbReference type="PANTHER" id="PTHR32089">
    <property type="entry name" value="METHYL-ACCEPTING CHEMOTAXIS PROTEIN MCPB"/>
    <property type="match status" value="1"/>
</dbReference>
<dbReference type="EMBL" id="AXCW01000421">
    <property type="protein sequence ID" value="EYR61902.1"/>
    <property type="molecule type" value="Genomic_DNA"/>
</dbReference>
<organism evidence="5 6">
    <name type="scientific">Actinotalea ferrariae CF5-4</name>
    <dbReference type="NCBI Taxonomy" id="948458"/>
    <lineage>
        <taxon>Bacteria</taxon>
        <taxon>Bacillati</taxon>
        <taxon>Actinomycetota</taxon>
        <taxon>Actinomycetes</taxon>
        <taxon>Micrococcales</taxon>
        <taxon>Cellulomonadaceae</taxon>
        <taxon>Actinotalea</taxon>
    </lineage>
</organism>
<proteinExistence type="predicted"/>
<dbReference type="AlphaFoldDB" id="A0A021VS69"/>
<evidence type="ECO:0000259" key="4">
    <source>
        <dbReference type="PROSITE" id="PS50111"/>
    </source>
</evidence>
<evidence type="ECO:0000256" key="3">
    <source>
        <dbReference type="SAM" id="Coils"/>
    </source>
</evidence>
<dbReference type="PANTHER" id="PTHR32089:SF112">
    <property type="entry name" value="LYSOZYME-LIKE PROTEIN-RELATED"/>
    <property type="match status" value="1"/>
</dbReference>
<gene>
    <name evidence="5" type="ORF">N866_14530</name>
</gene>
<dbReference type="SUPFAM" id="SSF58104">
    <property type="entry name" value="Methyl-accepting chemotaxis protein (MCP) signaling domain"/>
    <property type="match status" value="1"/>
</dbReference>
<keyword evidence="3" id="KW-0175">Coiled coil</keyword>
<evidence type="ECO:0000313" key="6">
    <source>
        <dbReference type="Proteomes" id="UP000019753"/>
    </source>
</evidence>
<dbReference type="RefSeq" id="WP_052023258.1">
    <property type="nucleotide sequence ID" value="NZ_AXCW01000421.1"/>
</dbReference>
<name>A0A021VS69_9CELL</name>
<dbReference type="Proteomes" id="UP000019753">
    <property type="component" value="Unassembled WGS sequence"/>
</dbReference>
<dbReference type="Pfam" id="PF00015">
    <property type="entry name" value="MCPsignal"/>
    <property type="match status" value="1"/>
</dbReference>
<evidence type="ECO:0000256" key="2">
    <source>
        <dbReference type="PROSITE-ProRule" id="PRU00284"/>
    </source>
</evidence>
<protein>
    <submittedName>
        <fullName evidence="5">Chemotaxis protein</fullName>
    </submittedName>
</protein>
<accession>A0A021VS69</accession>
<feature type="domain" description="Methyl-accepting transducer" evidence="4">
    <location>
        <begin position="118"/>
        <end position="257"/>
    </location>
</feature>
<keyword evidence="6" id="KW-1185">Reference proteome</keyword>
<evidence type="ECO:0000256" key="1">
    <source>
        <dbReference type="ARBA" id="ARBA00023224"/>
    </source>
</evidence>
<reference evidence="5 6" key="1">
    <citation type="submission" date="2014-01" db="EMBL/GenBank/DDBJ databases">
        <title>Actinotalea ferrariae CF5-4.</title>
        <authorList>
            <person name="Chen F."/>
            <person name="Li Y."/>
            <person name="Wang G."/>
        </authorList>
    </citation>
    <scope>NUCLEOTIDE SEQUENCE [LARGE SCALE GENOMIC DNA]</scope>
    <source>
        <strain evidence="5 6">CF5-4</strain>
    </source>
</reference>
<dbReference type="Gene3D" id="1.10.287.950">
    <property type="entry name" value="Methyl-accepting chemotaxis protein"/>
    <property type="match status" value="1"/>
</dbReference>
<dbReference type="GO" id="GO:0016020">
    <property type="term" value="C:membrane"/>
    <property type="evidence" value="ECO:0007669"/>
    <property type="project" value="InterPro"/>
</dbReference>
<keyword evidence="1 2" id="KW-0807">Transducer</keyword>